<dbReference type="Pfam" id="PF16558">
    <property type="entry name" value="AZUL"/>
    <property type="match status" value="1"/>
</dbReference>
<dbReference type="Gene3D" id="3.90.1750.10">
    <property type="entry name" value="Hect, E3 ligase catalytic domains"/>
    <property type="match status" value="1"/>
</dbReference>
<feature type="domain" description="HECT" evidence="7">
    <location>
        <begin position="924"/>
        <end position="1280"/>
    </location>
</feature>
<feature type="region of interest" description="Disordered" evidence="6">
    <location>
        <begin position="168"/>
        <end position="241"/>
    </location>
</feature>
<dbReference type="PANTHER" id="PTHR45700">
    <property type="entry name" value="UBIQUITIN-PROTEIN LIGASE E3C"/>
    <property type="match status" value="1"/>
</dbReference>
<dbReference type="Gene3D" id="3.30.2160.10">
    <property type="entry name" value="Hect, E3 ligase catalytic domain"/>
    <property type="match status" value="1"/>
</dbReference>
<feature type="compositionally biased region" description="Basic and acidic residues" evidence="6">
    <location>
        <begin position="215"/>
        <end position="224"/>
    </location>
</feature>
<evidence type="ECO:0000313" key="8">
    <source>
        <dbReference type="EMBL" id="KAJ6438897.1"/>
    </source>
</evidence>
<evidence type="ECO:0000313" key="9">
    <source>
        <dbReference type="Proteomes" id="UP001163105"/>
    </source>
</evidence>
<dbReference type="SUPFAM" id="SSF56204">
    <property type="entry name" value="Hect, E3 ligase catalytic domain"/>
    <property type="match status" value="1"/>
</dbReference>
<dbReference type="Gene3D" id="3.30.2410.10">
    <property type="entry name" value="Hect, E3 ligase catalytic domain"/>
    <property type="match status" value="1"/>
</dbReference>
<evidence type="ECO:0000259" key="7">
    <source>
        <dbReference type="PROSITE" id="PS50237"/>
    </source>
</evidence>
<feature type="compositionally biased region" description="Acidic residues" evidence="6">
    <location>
        <begin position="452"/>
        <end position="462"/>
    </location>
</feature>
<feature type="active site" description="Glycyl thioester intermediate" evidence="5">
    <location>
        <position position="1248"/>
    </location>
</feature>
<dbReference type="EMBL" id="JAQHRD010000007">
    <property type="protein sequence ID" value="KAJ6438897.1"/>
    <property type="molecule type" value="Genomic_DNA"/>
</dbReference>
<feature type="compositionally biased region" description="Low complexity" evidence="6">
    <location>
        <begin position="178"/>
        <end position="189"/>
    </location>
</feature>
<comment type="catalytic activity">
    <reaction evidence="1">
        <text>S-ubiquitinyl-[E2 ubiquitin-conjugating enzyme]-L-cysteine + [acceptor protein]-L-lysine = [E2 ubiquitin-conjugating enzyme]-L-cysteine + N(6)-ubiquitinyl-[acceptor protein]-L-lysine.</text>
        <dbReference type="EC" id="2.3.2.26"/>
    </reaction>
</comment>
<dbReference type="GO" id="GO:0061630">
    <property type="term" value="F:ubiquitin protein ligase activity"/>
    <property type="evidence" value="ECO:0007669"/>
    <property type="project" value="UniProtKB-EC"/>
</dbReference>
<dbReference type="Proteomes" id="UP001163105">
    <property type="component" value="Unassembled WGS sequence"/>
</dbReference>
<dbReference type="InterPro" id="IPR000569">
    <property type="entry name" value="HECT_dom"/>
</dbReference>
<dbReference type="Gene3D" id="6.10.130.10">
    <property type="entry name" value="Ubiquitin-protein ligase E3A, N-terminal zinc-binding domain (AZUL)"/>
    <property type="match status" value="1"/>
</dbReference>
<keyword evidence="3" id="KW-0808">Transferase</keyword>
<feature type="compositionally biased region" description="Basic and acidic residues" evidence="6">
    <location>
        <begin position="311"/>
        <end position="322"/>
    </location>
</feature>
<evidence type="ECO:0000256" key="5">
    <source>
        <dbReference type="PROSITE-ProRule" id="PRU00104"/>
    </source>
</evidence>
<evidence type="ECO:0000256" key="4">
    <source>
        <dbReference type="ARBA" id="ARBA00022786"/>
    </source>
</evidence>
<protein>
    <recommendedName>
        <fullName evidence="2">HECT-type E3 ubiquitin transferase</fullName>
        <ecNumber evidence="2">2.3.2.26</ecNumber>
    </recommendedName>
</protein>
<evidence type="ECO:0000256" key="3">
    <source>
        <dbReference type="ARBA" id="ARBA00022679"/>
    </source>
</evidence>
<dbReference type="GO" id="GO:0000209">
    <property type="term" value="P:protein polyubiquitination"/>
    <property type="evidence" value="ECO:0007669"/>
    <property type="project" value="InterPro"/>
</dbReference>
<dbReference type="Pfam" id="PF00632">
    <property type="entry name" value="HECT"/>
    <property type="match status" value="1"/>
</dbReference>
<dbReference type="PROSITE" id="PS50237">
    <property type="entry name" value="HECT"/>
    <property type="match status" value="1"/>
</dbReference>
<evidence type="ECO:0000256" key="6">
    <source>
        <dbReference type="SAM" id="MobiDB-lite"/>
    </source>
</evidence>
<dbReference type="InterPro" id="IPR042556">
    <property type="entry name" value="AZUL_sf"/>
</dbReference>
<reference evidence="8" key="1">
    <citation type="submission" date="2023-01" db="EMBL/GenBank/DDBJ databases">
        <title>The growth and conidiation of Purpureocillium lavendulum are regulated by nitrogen source and histone H3K14 acetylation.</title>
        <authorList>
            <person name="Tang P."/>
            <person name="Han J."/>
            <person name="Zhang C."/>
            <person name="Tang P."/>
            <person name="Qi F."/>
            <person name="Zhang K."/>
            <person name="Liang L."/>
        </authorList>
    </citation>
    <scope>NUCLEOTIDE SEQUENCE</scope>
    <source>
        <strain evidence="8">YMF1.00683</strain>
    </source>
</reference>
<feature type="compositionally biased region" description="Basic and acidic residues" evidence="6">
    <location>
        <begin position="291"/>
        <end position="302"/>
    </location>
</feature>
<keyword evidence="4 5" id="KW-0833">Ubl conjugation pathway</keyword>
<dbReference type="InterPro" id="IPR035983">
    <property type="entry name" value="Hect_E3_ubiquitin_ligase"/>
</dbReference>
<feature type="region of interest" description="Disordered" evidence="6">
    <location>
        <begin position="1"/>
        <end position="24"/>
    </location>
</feature>
<evidence type="ECO:0000256" key="1">
    <source>
        <dbReference type="ARBA" id="ARBA00000885"/>
    </source>
</evidence>
<dbReference type="SMART" id="SM00119">
    <property type="entry name" value="HECTc"/>
    <property type="match status" value="1"/>
</dbReference>
<dbReference type="PANTHER" id="PTHR45700:SF8">
    <property type="entry name" value="HECT-TYPE E3 UBIQUITIN TRANSFERASE"/>
    <property type="match status" value="1"/>
</dbReference>
<dbReference type="AlphaFoldDB" id="A0AB34FIN0"/>
<organism evidence="8 9">
    <name type="scientific">Purpureocillium lavendulum</name>
    <dbReference type="NCBI Taxonomy" id="1247861"/>
    <lineage>
        <taxon>Eukaryota</taxon>
        <taxon>Fungi</taxon>
        <taxon>Dikarya</taxon>
        <taxon>Ascomycota</taxon>
        <taxon>Pezizomycotina</taxon>
        <taxon>Sordariomycetes</taxon>
        <taxon>Hypocreomycetidae</taxon>
        <taxon>Hypocreales</taxon>
        <taxon>Ophiocordycipitaceae</taxon>
        <taxon>Purpureocillium</taxon>
    </lineage>
</organism>
<feature type="region of interest" description="Disordered" evidence="6">
    <location>
        <begin position="440"/>
        <end position="467"/>
    </location>
</feature>
<dbReference type="FunFam" id="3.30.2410.10:FF:000003">
    <property type="entry name" value="probable E3 ubiquitin-protein ligase HERC4 isoform X1"/>
    <property type="match status" value="1"/>
</dbReference>
<dbReference type="InterPro" id="IPR032353">
    <property type="entry name" value="AZUL"/>
</dbReference>
<comment type="caution">
    <text evidence="8">The sequence shown here is derived from an EMBL/GenBank/DDBJ whole genome shotgun (WGS) entry which is preliminary data.</text>
</comment>
<feature type="region of interest" description="Disordered" evidence="6">
    <location>
        <begin position="282"/>
        <end position="409"/>
    </location>
</feature>
<keyword evidence="9" id="KW-1185">Reference proteome</keyword>
<sequence length="1280" mass="143530">MHPIAGGDAADPVHGGSRRPRGDSVLEQPDLLAGLWQEAPFARLPDDAPPELQALVQDIENPRRVYAIHKASRRHDFQFLVDRYVVQLRDGCDSRKCTTATCFSCRRRLAGRAPIRRYSPTSARTLAVYLASQDNPDKGLCPYLHRSKEPPAATNTLIFGAKFLPTSSPQKQKHHGYAAAPVKRAPTAADGVDPAPTRRRDASSSRAQPDVGTETTRDPKHETKTQPPPTRSVPKLSISERPTTKDYRSFAATAFGTAAFKMLEWLTPQGIEHISRSLRDVCDEEAAGSTEGHDTTTVHEMHPTSPTTRRKPSEAPQPERDPSPTSRNRNRRTPSRTKLDGSESPRQAPKHKRGSKGALRAPSSPDSKRRGSLETKGMPAAKEEAKPTPKSAPLNSFHPDKRPRATRLAPNVIARGVPEIPLKPAFFENVPLLSPPAVEEVKDLDAGSSGQDDVDDDDDDDGYPLPQSLSRLDVELVDFICDTFHEDRTAEKQFFGPLVASEIHPSPQSRQRTLVRRRRPGQSIPRAQWKAFNEQTIFDVFSNPRSLVQSFTRNGKLYDSQTLWYCMLRMTRVAPSLVLHSLWMAAKSLFVPPESLKSVRSQTGRLFGPGNLDALSNFEAGCVMTVCLHALVAAAPCVADSKTLYEMSRIRSHGLVLAGSGATARQPSSMCLEYDDVFSNELALRLAKRLFCAITARRCFADIAQCDPALRDNGADFDVLRPLLSQLDLLSHEPARVLDFTPSERLLHETRVPTLLLDWARAVLLREWDGRPEFSSDGPFHGALSLMATLYENRNMLLLGDVQFRVDHFSDRLDPMEMPVTWAEFTPTRQRNHLLDYPYLFSPDALVSFFRSINFSRMSTTFEESSSLKTRMSAIVDPGSLVTNPHHKRVLQDLLKTASSKYLVLDIGRDSVVRDAFDQLWRRQERELLRPLKIHLGEDGGEEGFDSGGVQQEFFRMAIAECLDPRFGAFTVDERTRMAWFVPGSVVEDWKFEMMGLLVSLAIYNGLTLPVTFPKALYRKLLGEPVEQLYHIADGWPELASGLTTLLEWDEKDGLVEDIFARTYEFSVSAFGRDVTREMSKTKSTWPQGLSGLQRADPGPSGDEEAPLVTNANRDDYVSDYIRYLTDVSVRPQFLAFERGFRACLEPKSLSLLTPPILQSIVEGIQDIDISDLRRYTRYVGWDSSHQTIRDFWSIVKRYDDRMRRKLLEFVTASDRVPVGGMRNLQFVVQKNGEEDGDGGHLPTAYTCYGTLLLPQYRDKEVLRERLGMALENAQGFGFA</sequence>
<accession>A0AB34FIN0</accession>
<proteinExistence type="predicted"/>
<evidence type="ECO:0000256" key="2">
    <source>
        <dbReference type="ARBA" id="ARBA00012485"/>
    </source>
</evidence>
<gene>
    <name evidence="8" type="ORF">O9K51_08299</name>
</gene>
<name>A0AB34FIN0_9HYPO</name>
<feature type="region of interest" description="Disordered" evidence="6">
    <location>
        <begin position="1083"/>
        <end position="1110"/>
    </location>
</feature>
<dbReference type="InterPro" id="IPR044611">
    <property type="entry name" value="E3A/B/C-like"/>
</dbReference>
<dbReference type="EC" id="2.3.2.26" evidence="2"/>